<comment type="caution">
    <text evidence="1">The sequence shown here is derived from an EMBL/GenBank/DDBJ whole genome shotgun (WGS) entry which is preliminary data.</text>
</comment>
<sequence length="258" mass="30692">GRIGPLIQDPDEYLLEKIIQLCDSESNLNVRNCTCEEILCFILSRLQQAKGYTQKLRSHPYFKETHEMVIHIATDIRNHTITIRLFQKIFNCFINNEKFLVDYMNSAVENCSEYVIIEVLEKNRNQCNEYDLTLVRLQKFYERFCPSQLVPDVQLYFNDLEKRSINTTIKESSTEEHWSMHSVTIEIMKNHYHLVGSRTFYNVFQSLLKQNLTVERAIKEIIKEAIKNYKIICEAYDRWEEIKCTVASEFWKNVIAEH</sequence>
<feature type="non-terminal residue" evidence="1">
    <location>
        <position position="1"/>
    </location>
</feature>
<dbReference type="Proteomes" id="UP000789901">
    <property type="component" value="Unassembled WGS sequence"/>
</dbReference>
<proteinExistence type="predicted"/>
<reference evidence="1 2" key="1">
    <citation type="submission" date="2021-06" db="EMBL/GenBank/DDBJ databases">
        <authorList>
            <person name="Kallberg Y."/>
            <person name="Tangrot J."/>
            <person name="Rosling A."/>
        </authorList>
    </citation>
    <scope>NUCLEOTIDE SEQUENCE [LARGE SCALE GENOMIC DNA]</scope>
    <source>
        <strain evidence="1 2">120-4 pot B 10/14</strain>
    </source>
</reference>
<keyword evidence="2" id="KW-1185">Reference proteome</keyword>
<organism evidence="1 2">
    <name type="scientific">Gigaspora margarita</name>
    <dbReference type="NCBI Taxonomy" id="4874"/>
    <lineage>
        <taxon>Eukaryota</taxon>
        <taxon>Fungi</taxon>
        <taxon>Fungi incertae sedis</taxon>
        <taxon>Mucoromycota</taxon>
        <taxon>Glomeromycotina</taxon>
        <taxon>Glomeromycetes</taxon>
        <taxon>Diversisporales</taxon>
        <taxon>Gigasporaceae</taxon>
        <taxon>Gigaspora</taxon>
    </lineage>
</organism>
<gene>
    <name evidence="1" type="ORF">GMARGA_LOCUS42226</name>
</gene>
<evidence type="ECO:0000313" key="1">
    <source>
        <dbReference type="EMBL" id="CAG8853405.1"/>
    </source>
</evidence>
<evidence type="ECO:0000313" key="2">
    <source>
        <dbReference type="Proteomes" id="UP000789901"/>
    </source>
</evidence>
<name>A0ABN7XF56_GIGMA</name>
<dbReference type="EMBL" id="CAJVQB010123762">
    <property type="protein sequence ID" value="CAG8853405.1"/>
    <property type="molecule type" value="Genomic_DNA"/>
</dbReference>
<protein>
    <submittedName>
        <fullName evidence="1">35783_t:CDS:1</fullName>
    </submittedName>
</protein>
<feature type="non-terminal residue" evidence="1">
    <location>
        <position position="258"/>
    </location>
</feature>
<accession>A0ABN7XF56</accession>